<gene>
    <name evidence="3" type="ORF">N7383_07100</name>
    <name evidence="2" type="ORF">SAMEA2273318_04999</name>
    <name evidence="1" type="ORF">WP5S18C02_P11780</name>
</gene>
<evidence type="ECO:0000313" key="5">
    <source>
        <dbReference type="Proteomes" id="UP000515488"/>
    </source>
</evidence>
<organism evidence="2 4">
    <name type="scientific">Enterobacter cloacae</name>
    <dbReference type="NCBI Taxonomy" id="550"/>
    <lineage>
        <taxon>Bacteria</taxon>
        <taxon>Pseudomonadati</taxon>
        <taxon>Pseudomonadota</taxon>
        <taxon>Gammaproteobacteria</taxon>
        <taxon>Enterobacterales</taxon>
        <taxon>Enterobacteriaceae</taxon>
        <taxon>Enterobacter</taxon>
        <taxon>Enterobacter cloacae complex</taxon>
    </lineage>
</organism>
<proteinExistence type="predicted"/>
<geneLocation type="plasmid" evidence="1 5">
    <name>pWP5-S18-CRE-02_1</name>
</geneLocation>
<dbReference type="EMBL" id="JAODZM010000008">
    <property type="protein sequence ID" value="MDH0195392.1"/>
    <property type="molecule type" value="Genomic_DNA"/>
</dbReference>
<evidence type="ECO:0000313" key="2">
    <source>
        <dbReference type="EMBL" id="CZW52066.1"/>
    </source>
</evidence>
<reference evidence="2 4" key="1">
    <citation type="submission" date="2016-03" db="EMBL/GenBank/DDBJ databases">
        <authorList>
            <consortium name="Pathogen Informatics"/>
        </authorList>
    </citation>
    <scope>NUCLEOTIDE SEQUENCE [LARGE SCALE GENOMIC DNA]</scope>
    <source>
        <strain evidence="4">e1252</strain>
        <strain evidence="2">E1252</strain>
    </source>
</reference>
<dbReference type="Proteomes" id="UP000515488">
    <property type="component" value="Plasmid pWP5-S18-CRE-02_1"/>
</dbReference>
<keyword evidence="1" id="KW-0614">Plasmid</keyword>
<reference evidence="1 5" key="2">
    <citation type="submission" date="2019-12" db="EMBL/GenBank/DDBJ databases">
        <title>complete genome sequences of Enterobacter cloacae str. WP5-S18-CRE-02 isolated from wastewater treatment plant effluent.</title>
        <authorList>
            <person name="Sekizuka T."/>
            <person name="Itokawa K."/>
            <person name="Yatsu K."/>
            <person name="Inamine Y."/>
            <person name="Kuroda M."/>
        </authorList>
    </citation>
    <scope>NUCLEOTIDE SEQUENCE [LARGE SCALE GENOMIC DNA]</scope>
    <source>
        <strain evidence="1 5">WP5-S18-CRE-02</strain>
        <plasmid evidence="1 5">pWP5-S18-CRE-02_1</plasmid>
    </source>
</reference>
<dbReference type="AlphaFoldDB" id="A0A157L9P7"/>
<dbReference type="EMBL" id="AP022127">
    <property type="protein sequence ID" value="BBS34897.1"/>
    <property type="molecule type" value="Genomic_DNA"/>
</dbReference>
<dbReference type="Proteomes" id="UP001158360">
    <property type="component" value="Unassembled WGS sequence"/>
</dbReference>
<dbReference type="EMBL" id="FJXR01000065">
    <property type="protein sequence ID" value="CZW52066.1"/>
    <property type="molecule type" value="Genomic_DNA"/>
</dbReference>
<evidence type="ECO:0000313" key="1">
    <source>
        <dbReference type="EMBL" id="BBS34897.1"/>
    </source>
</evidence>
<protein>
    <recommendedName>
        <fullName evidence="6">Bacterial type II secretion system protein E domain-containing protein</fullName>
    </recommendedName>
</protein>
<dbReference type="Proteomes" id="UP000076008">
    <property type="component" value="Unassembled WGS sequence"/>
</dbReference>
<name>A0A157L9P7_ENTCL</name>
<evidence type="ECO:0008006" key="6">
    <source>
        <dbReference type="Google" id="ProtNLM"/>
    </source>
</evidence>
<dbReference type="RefSeq" id="WP_008786596.1">
    <property type="nucleotide sequence ID" value="NZ_AP022127.1"/>
</dbReference>
<evidence type="ECO:0000313" key="4">
    <source>
        <dbReference type="Proteomes" id="UP000076008"/>
    </source>
</evidence>
<sequence>MKDCNAEKYSYSCLFAAVFRPGEMPVISAFRARYWALIIRWALRFGYTVCLIGSTGTGKSYLIERTLPGRIIDARLLLVKNDWHGPVPFSLRGAKPGPVGIDESSSFSEETLRQNAENLKERGVVYTAQSIDKAAKVAANLPNRRVLLIMIGKT</sequence>
<evidence type="ECO:0000313" key="3">
    <source>
        <dbReference type="EMBL" id="MDH0195392.1"/>
    </source>
</evidence>
<accession>A0A157L9P7</accession>
<reference evidence="3" key="3">
    <citation type="submission" date="2022-09" db="EMBL/GenBank/DDBJ databases">
        <title>Intensive care unit water sources are persistently colonized with multi-drug resistant bacteria and are the site of extensive horizontal gene transfer of antibiotic resistance genes.</title>
        <authorList>
            <person name="Diorio-Toth L."/>
        </authorList>
    </citation>
    <scope>NUCLEOTIDE SEQUENCE</scope>
    <source>
        <strain evidence="3">GD04139</strain>
    </source>
</reference>